<dbReference type="InterPro" id="IPR047057">
    <property type="entry name" value="MerR_fam"/>
</dbReference>
<dbReference type="Gene3D" id="3.20.80.10">
    <property type="entry name" value="Regulatory factor, effector binding domain"/>
    <property type="match status" value="1"/>
</dbReference>
<dbReference type="GO" id="GO:0003700">
    <property type="term" value="F:DNA-binding transcription factor activity"/>
    <property type="evidence" value="ECO:0007669"/>
    <property type="project" value="InterPro"/>
</dbReference>
<evidence type="ECO:0000259" key="6">
    <source>
        <dbReference type="SMART" id="SM00422"/>
    </source>
</evidence>
<reference evidence="7 8" key="1">
    <citation type="journal article" date="2015" name="Genome Announc.">
        <title>Expanding the biotechnology potential of lactobacilli through comparative genomics of 213 strains and associated genera.</title>
        <authorList>
            <person name="Sun Z."/>
            <person name="Harris H.M."/>
            <person name="McCann A."/>
            <person name="Guo C."/>
            <person name="Argimon S."/>
            <person name="Zhang W."/>
            <person name="Yang X."/>
            <person name="Jeffery I.B."/>
            <person name="Cooney J.C."/>
            <person name="Kagawa T.F."/>
            <person name="Liu W."/>
            <person name="Song Y."/>
            <person name="Salvetti E."/>
            <person name="Wrobel A."/>
            <person name="Rasinkangas P."/>
            <person name="Parkhill J."/>
            <person name="Rea M.C."/>
            <person name="O'Sullivan O."/>
            <person name="Ritari J."/>
            <person name="Douillard F.P."/>
            <person name="Paul Ross R."/>
            <person name="Yang R."/>
            <person name="Briner A.E."/>
            <person name="Felis G.E."/>
            <person name="de Vos W.M."/>
            <person name="Barrangou R."/>
            <person name="Klaenhammer T.R."/>
            <person name="Caufield P.W."/>
            <person name="Cui Y."/>
            <person name="Zhang H."/>
            <person name="O'Toole P.W."/>
        </authorList>
    </citation>
    <scope>NUCLEOTIDE SEQUENCE [LARGE SCALE GENOMIC DNA]</scope>
    <source>
        <strain evidence="7 8">DSM 20515</strain>
    </source>
</reference>
<dbReference type="SMART" id="SM00422">
    <property type="entry name" value="HTH_MERR"/>
    <property type="match status" value="1"/>
</dbReference>
<dbReference type="STRING" id="33960.TY91_15230"/>
<dbReference type="EMBL" id="AYYR01000039">
    <property type="protein sequence ID" value="KRM76086.1"/>
    <property type="molecule type" value="Genomic_DNA"/>
</dbReference>
<accession>A0A0R2BJL8</accession>
<dbReference type="RefSeq" id="WP_056996623.1">
    <property type="nucleotide sequence ID" value="NZ_AYYR01000039.1"/>
</dbReference>
<dbReference type="InterPro" id="IPR011256">
    <property type="entry name" value="Reg_factor_effector_dom_sf"/>
</dbReference>
<keyword evidence="5" id="KW-0175">Coiled coil</keyword>
<evidence type="ECO:0000256" key="4">
    <source>
        <dbReference type="ARBA" id="ARBA00023163"/>
    </source>
</evidence>
<keyword evidence="4" id="KW-0804">Transcription</keyword>
<evidence type="ECO:0000256" key="3">
    <source>
        <dbReference type="ARBA" id="ARBA00023125"/>
    </source>
</evidence>
<dbReference type="SUPFAM" id="SSF55136">
    <property type="entry name" value="Probable bacterial effector-binding domain"/>
    <property type="match status" value="1"/>
</dbReference>
<dbReference type="InterPro" id="IPR000551">
    <property type="entry name" value="MerR-type_HTH_dom"/>
</dbReference>
<keyword evidence="2" id="KW-0805">Transcription regulation</keyword>
<sequence length="268" mass="30062">MEDTFLTAGQFAAMLQIDRHELDRADERGLFVPVKRENNGHRWYALSQVNAWLILQSLQKLGVSEPEIKTMMSAPNDFSGLLHQQQRLINKHIERLTALQEQVSELITANETAQRAVADQVTIVNRAPQDMLVTKPTADAASETALIEAHLQELTKHLDVPITTLIVGKIRPRSDVTDHSLDRLTGVYTPLIGGNAQLANETRSAGRFLILYHHADQPLEAGYQRLLDYADENHLALGEHFYESTVPTSLQTPLIEGPVIRMLVPIRE</sequence>
<protein>
    <recommendedName>
        <fullName evidence="6">HTH merR-type domain-containing protein</fullName>
    </recommendedName>
</protein>
<dbReference type="PANTHER" id="PTHR30204:SF69">
    <property type="entry name" value="MERR-FAMILY TRANSCRIPTIONAL REGULATOR"/>
    <property type="match status" value="1"/>
</dbReference>
<name>A0A0R2BJL8_SECCO</name>
<dbReference type="AlphaFoldDB" id="A0A0R2BJL8"/>
<dbReference type="PATRIC" id="fig|1423733.4.peg.2014"/>
<dbReference type="Proteomes" id="UP000051845">
    <property type="component" value="Unassembled WGS sequence"/>
</dbReference>
<proteinExistence type="predicted"/>
<dbReference type="PANTHER" id="PTHR30204">
    <property type="entry name" value="REDOX-CYCLING DRUG-SENSING TRANSCRIPTIONAL ACTIVATOR SOXR"/>
    <property type="match status" value="1"/>
</dbReference>
<keyword evidence="3" id="KW-0238">DNA-binding</keyword>
<evidence type="ECO:0000256" key="2">
    <source>
        <dbReference type="ARBA" id="ARBA00023015"/>
    </source>
</evidence>
<dbReference type="Pfam" id="PF13411">
    <property type="entry name" value="MerR_1"/>
    <property type="match status" value="1"/>
</dbReference>
<evidence type="ECO:0000256" key="1">
    <source>
        <dbReference type="ARBA" id="ARBA00022491"/>
    </source>
</evidence>
<organism evidence="7 8">
    <name type="scientific">Secundilactobacillus collinoides DSM 20515 = JCM 1123</name>
    <dbReference type="NCBI Taxonomy" id="1423733"/>
    <lineage>
        <taxon>Bacteria</taxon>
        <taxon>Bacillati</taxon>
        <taxon>Bacillota</taxon>
        <taxon>Bacilli</taxon>
        <taxon>Lactobacillales</taxon>
        <taxon>Lactobacillaceae</taxon>
        <taxon>Secundilactobacillus</taxon>
    </lineage>
</organism>
<dbReference type="GO" id="GO:0003677">
    <property type="term" value="F:DNA binding"/>
    <property type="evidence" value="ECO:0007669"/>
    <property type="project" value="UniProtKB-KW"/>
</dbReference>
<dbReference type="InterPro" id="IPR009061">
    <property type="entry name" value="DNA-bd_dom_put_sf"/>
</dbReference>
<evidence type="ECO:0000313" key="7">
    <source>
        <dbReference type="EMBL" id="KRM76086.1"/>
    </source>
</evidence>
<evidence type="ECO:0000256" key="5">
    <source>
        <dbReference type="SAM" id="Coils"/>
    </source>
</evidence>
<dbReference type="SUPFAM" id="SSF46955">
    <property type="entry name" value="Putative DNA-binding domain"/>
    <property type="match status" value="1"/>
</dbReference>
<keyword evidence="1" id="KW-0678">Repressor</keyword>
<feature type="domain" description="HTH merR-type" evidence="6">
    <location>
        <begin position="6"/>
        <end position="75"/>
    </location>
</feature>
<evidence type="ECO:0000313" key="8">
    <source>
        <dbReference type="Proteomes" id="UP000051845"/>
    </source>
</evidence>
<feature type="coiled-coil region" evidence="5">
    <location>
        <begin position="82"/>
        <end position="116"/>
    </location>
</feature>
<comment type="caution">
    <text evidence="7">The sequence shown here is derived from an EMBL/GenBank/DDBJ whole genome shotgun (WGS) entry which is preliminary data.</text>
</comment>
<dbReference type="Gene3D" id="1.10.1660.10">
    <property type="match status" value="1"/>
</dbReference>
<gene>
    <name evidence="7" type="ORF">FC82_GL001914</name>
</gene>